<evidence type="ECO:0000256" key="2">
    <source>
        <dbReference type="ARBA" id="ARBA00022741"/>
    </source>
</evidence>
<dbReference type="InterPro" id="IPR017438">
    <property type="entry name" value="ATP-NAD_kinase_N"/>
</dbReference>
<dbReference type="Gene3D" id="3.40.50.10330">
    <property type="entry name" value="Probable inorganic polyphosphate/atp-NAD kinase, domain 1"/>
    <property type="match status" value="1"/>
</dbReference>
<dbReference type="PROSITE" id="PS50146">
    <property type="entry name" value="DAGK"/>
    <property type="match status" value="1"/>
</dbReference>
<protein>
    <submittedName>
        <fullName evidence="7">Protein BmrU</fullName>
    </submittedName>
</protein>
<dbReference type="Pfam" id="PF00781">
    <property type="entry name" value="DAGK_cat"/>
    <property type="match status" value="1"/>
</dbReference>
<dbReference type="Proteomes" id="UP001430306">
    <property type="component" value="Unassembled WGS sequence"/>
</dbReference>
<dbReference type="InterPro" id="IPR016064">
    <property type="entry name" value="NAD/diacylglycerol_kinase_sf"/>
</dbReference>
<evidence type="ECO:0000313" key="8">
    <source>
        <dbReference type="Proteomes" id="UP001430306"/>
    </source>
</evidence>
<organism evidence="7 8">
    <name type="scientific">Rhodopirellula halodulae</name>
    <dbReference type="NCBI Taxonomy" id="2894198"/>
    <lineage>
        <taxon>Bacteria</taxon>
        <taxon>Pseudomonadati</taxon>
        <taxon>Planctomycetota</taxon>
        <taxon>Planctomycetia</taxon>
        <taxon>Pirellulales</taxon>
        <taxon>Pirellulaceae</taxon>
        <taxon>Rhodopirellula</taxon>
    </lineage>
</organism>
<dbReference type="InterPro" id="IPR050187">
    <property type="entry name" value="Lipid_Phosphate_FormReg"/>
</dbReference>
<proteinExistence type="predicted"/>
<gene>
    <name evidence="7" type="ORF">LOC71_03835</name>
</gene>
<keyword evidence="8" id="KW-1185">Reference proteome</keyword>
<dbReference type="SUPFAM" id="SSF111331">
    <property type="entry name" value="NAD kinase/diacylglycerol kinase-like"/>
    <property type="match status" value="1"/>
</dbReference>
<evidence type="ECO:0000256" key="5">
    <source>
        <dbReference type="SAM" id="MobiDB-lite"/>
    </source>
</evidence>
<accession>A0ABS8NCW1</accession>
<dbReference type="RefSeq" id="WP_230271495.1">
    <property type="nucleotide sequence ID" value="NZ_JAJKFW010000006.1"/>
</dbReference>
<evidence type="ECO:0000256" key="4">
    <source>
        <dbReference type="ARBA" id="ARBA00022840"/>
    </source>
</evidence>
<evidence type="ECO:0000313" key="7">
    <source>
        <dbReference type="EMBL" id="MCC9641393.1"/>
    </source>
</evidence>
<dbReference type="Pfam" id="PF19279">
    <property type="entry name" value="YegS_C"/>
    <property type="match status" value="1"/>
</dbReference>
<dbReference type="InterPro" id="IPR045540">
    <property type="entry name" value="YegS/DAGK_C"/>
</dbReference>
<evidence type="ECO:0000259" key="6">
    <source>
        <dbReference type="PROSITE" id="PS50146"/>
    </source>
</evidence>
<keyword evidence="2" id="KW-0547">Nucleotide-binding</keyword>
<name>A0ABS8NCW1_9BACT</name>
<reference evidence="7" key="1">
    <citation type="submission" date="2021-11" db="EMBL/GenBank/DDBJ databases">
        <title>Genome sequence.</title>
        <authorList>
            <person name="Sun Q."/>
        </authorList>
    </citation>
    <scope>NUCLEOTIDE SEQUENCE</scope>
    <source>
        <strain evidence="7">JC740</strain>
    </source>
</reference>
<dbReference type="Gene3D" id="2.60.200.40">
    <property type="match status" value="1"/>
</dbReference>
<dbReference type="EMBL" id="JAJKFW010000006">
    <property type="protein sequence ID" value="MCC9641393.1"/>
    <property type="molecule type" value="Genomic_DNA"/>
</dbReference>
<feature type="compositionally biased region" description="Polar residues" evidence="5">
    <location>
        <begin position="208"/>
        <end position="219"/>
    </location>
</feature>
<comment type="caution">
    <text evidence="7">The sequence shown here is derived from an EMBL/GenBank/DDBJ whole genome shotgun (WGS) entry which is preliminary data.</text>
</comment>
<evidence type="ECO:0000256" key="1">
    <source>
        <dbReference type="ARBA" id="ARBA00022679"/>
    </source>
</evidence>
<keyword evidence="1" id="KW-0808">Transferase</keyword>
<feature type="domain" description="DAGKc" evidence="6">
    <location>
        <begin position="8"/>
        <end position="141"/>
    </location>
</feature>
<dbReference type="PANTHER" id="PTHR12358:SF106">
    <property type="entry name" value="LIPID KINASE YEGS"/>
    <property type="match status" value="1"/>
</dbReference>
<dbReference type="PANTHER" id="PTHR12358">
    <property type="entry name" value="SPHINGOSINE KINASE"/>
    <property type="match status" value="1"/>
</dbReference>
<keyword evidence="4" id="KW-0067">ATP-binding</keyword>
<evidence type="ECO:0000256" key="3">
    <source>
        <dbReference type="ARBA" id="ARBA00022777"/>
    </source>
</evidence>
<dbReference type="InterPro" id="IPR001206">
    <property type="entry name" value="Diacylglycerol_kinase_cat_dom"/>
</dbReference>
<keyword evidence="3" id="KW-0418">Kinase</keyword>
<sequence length="342" mass="37459">MSNEKLKRLIREVWIFSSPKAGTGAGRNEISRLIKLCRAEGLTCYHMDSLPELAERIEAKKCESGESPIDHVAVVGAGGDGTLALLAGQLPSGIPIVPMPMGTENLLARYYGYSRQAGAVFQTIRRGNAMTIDAGRANGRLFLVMVTAGFDAEVVRAMHLTRRGHINRFSYAGPIWRAIRRYAFPVIEAEMEFATATKAAKKVASSVNAGPSENSLSTSLDDEPTIPTTQNIRASGCWMMAFNLPCYAASLPIEPEANGRDGRLDLISLTYGSVIAGLRYLMSLPGGRHLKRSDVFRYQATKITWNSLSRVPYQVDGDYAGRLPVKIEVLPNHVTLLKPQQF</sequence>
<feature type="region of interest" description="Disordered" evidence="5">
    <location>
        <begin position="208"/>
        <end position="227"/>
    </location>
</feature>